<evidence type="ECO:0000313" key="3">
    <source>
        <dbReference type="Proteomes" id="UP000229526"/>
    </source>
</evidence>
<sequence>MSPAQSSKSKEALPTQKFVEVKGTKDGVLILKNGSLRQILAVSGINFDLKSEDEQQAIVASYQSFLNSLNFSLQIFVHSRKINTESYVEHLQELEAREVNPLLKTQLGEYREFIKSFTIENAIMSKNFFVVVPYDPIQIPGKGSGGVLGFFGKKKKGAEAQKKQADAEDATITKQLSQLAQRTDQITTGLNQLGLRSVALNDDEVVELFYNLYNPDAVEKKGLDLSDDNEKKAA</sequence>
<dbReference type="Pfam" id="PF26593">
    <property type="entry name" value="TraC-like"/>
    <property type="match status" value="1"/>
</dbReference>
<organism evidence="2 3">
    <name type="scientific">Candidatus Harrisonbacteria bacterium CG10_big_fil_rev_8_21_14_0_10_49_15</name>
    <dbReference type="NCBI Taxonomy" id="1974587"/>
    <lineage>
        <taxon>Bacteria</taxon>
        <taxon>Candidatus Harrisoniibacteriota</taxon>
    </lineage>
</organism>
<proteinExistence type="predicted"/>
<gene>
    <name evidence="2" type="ORF">COU11_03355</name>
</gene>
<dbReference type="Proteomes" id="UP000229526">
    <property type="component" value="Unassembled WGS sequence"/>
</dbReference>
<name>A0A2H0UKD2_9BACT</name>
<feature type="domain" description="TraC-like" evidence="1">
    <location>
        <begin position="31"/>
        <end position="211"/>
    </location>
</feature>
<accession>A0A2H0UKD2</accession>
<evidence type="ECO:0000259" key="1">
    <source>
        <dbReference type="Pfam" id="PF26593"/>
    </source>
</evidence>
<dbReference type="AlphaFoldDB" id="A0A2H0UKD2"/>
<protein>
    <recommendedName>
        <fullName evidence="1">TraC-like domain-containing protein</fullName>
    </recommendedName>
</protein>
<comment type="caution">
    <text evidence="2">The sequence shown here is derived from an EMBL/GenBank/DDBJ whole genome shotgun (WGS) entry which is preliminary data.</text>
</comment>
<evidence type="ECO:0000313" key="2">
    <source>
        <dbReference type="EMBL" id="PIR86864.1"/>
    </source>
</evidence>
<reference evidence="3" key="1">
    <citation type="submission" date="2017-09" db="EMBL/GenBank/DDBJ databases">
        <title>Depth-based differentiation of microbial function through sediment-hosted aquifers and enrichment of novel symbionts in the deep terrestrial subsurface.</title>
        <authorList>
            <person name="Probst A.J."/>
            <person name="Ladd B."/>
            <person name="Jarett J.K."/>
            <person name="Geller-Mcgrath D.E."/>
            <person name="Sieber C.M.K."/>
            <person name="Emerson J.B."/>
            <person name="Anantharaman K."/>
            <person name="Thomas B.C."/>
            <person name="Malmstrom R."/>
            <person name="Stieglmeier M."/>
            <person name="Klingl A."/>
            <person name="Woyke T."/>
            <person name="Ryan C.M."/>
            <person name="Banfield J.F."/>
        </authorList>
    </citation>
    <scope>NUCLEOTIDE SEQUENCE [LARGE SCALE GENOMIC DNA]</scope>
</reference>
<dbReference type="InterPro" id="IPR058596">
    <property type="entry name" value="TraC-like_dom"/>
</dbReference>
<dbReference type="EMBL" id="PFBD01000023">
    <property type="protein sequence ID" value="PIR86864.1"/>
    <property type="molecule type" value="Genomic_DNA"/>
</dbReference>